<dbReference type="AlphaFoldDB" id="A0A2B7ZP03"/>
<evidence type="ECO:0000313" key="3">
    <source>
        <dbReference type="EMBL" id="PGH34742.1"/>
    </source>
</evidence>
<evidence type="ECO:0000313" key="4">
    <source>
        <dbReference type="Proteomes" id="UP000226031"/>
    </source>
</evidence>
<keyword evidence="2" id="KW-0472">Membrane</keyword>
<name>A0A2B7ZP03_9EURO</name>
<feature type="region of interest" description="Disordered" evidence="1">
    <location>
        <begin position="47"/>
        <end position="82"/>
    </location>
</feature>
<dbReference type="Proteomes" id="UP000226031">
    <property type="component" value="Unassembled WGS sequence"/>
</dbReference>
<feature type="compositionally biased region" description="Polar residues" evidence="1">
    <location>
        <begin position="66"/>
        <end position="82"/>
    </location>
</feature>
<feature type="region of interest" description="Disordered" evidence="1">
    <location>
        <begin position="174"/>
        <end position="201"/>
    </location>
</feature>
<accession>A0A2B7ZP03</accession>
<feature type="transmembrane region" description="Helical" evidence="2">
    <location>
        <begin position="134"/>
        <end position="156"/>
    </location>
</feature>
<evidence type="ECO:0000256" key="1">
    <source>
        <dbReference type="SAM" id="MobiDB-lite"/>
    </source>
</evidence>
<proteinExistence type="predicted"/>
<gene>
    <name evidence="3" type="ORF">GX50_02422</name>
</gene>
<organism evidence="3 4">
    <name type="scientific">[Emmonsia] crescens</name>
    <dbReference type="NCBI Taxonomy" id="73230"/>
    <lineage>
        <taxon>Eukaryota</taxon>
        <taxon>Fungi</taxon>
        <taxon>Dikarya</taxon>
        <taxon>Ascomycota</taxon>
        <taxon>Pezizomycotina</taxon>
        <taxon>Eurotiomycetes</taxon>
        <taxon>Eurotiomycetidae</taxon>
        <taxon>Onygenales</taxon>
        <taxon>Ajellomycetaceae</taxon>
        <taxon>Emergomyces</taxon>
    </lineage>
</organism>
<protein>
    <submittedName>
        <fullName evidence="3">Uncharacterized protein</fullName>
    </submittedName>
</protein>
<sequence>MDRAWATGTSGCDLKQVNQLTMKILQTKASLLVSSASTVVLTAEGASEDVEIGKSPAPHSEDLLGSGTSEKNYNDGSPPSTPSVNIAVLKEGLLYCQRRRRGGCVSAQTRRPPPTTQEASGEGPRVVKIRISSILPWTLRTIWVGLGISIASFFAVGAERGLQLRMELETEYGIDGQGKKDDGTQASGEEPTIIESEKAWS</sequence>
<dbReference type="EMBL" id="PDND01000034">
    <property type="protein sequence ID" value="PGH34742.1"/>
    <property type="molecule type" value="Genomic_DNA"/>
</dbReference>
<keyword evidence="4" id="KW-1185">Reference proteome</keyword>
<comment type="caution">
    <text evidence="3">The sequence shown here is derived from an EMBL/GenBank/DDBJ whole genome shotgun (WGS) entry which is preliminary data.</text>
</comment>
<keyword evidence="2" id="KW-0812">Transmembrane</keyword>
<keyword evidence="2" id="KW-1133">Transmembrane helix</keyword>
<evidence type="ECO:0000256" key="2">
    <source>
        <dbReference type="SAM" id="Phobius"/>
    </source>
</evidence>
<reference evidence="3 4" key="1">
    <citation type="submission" date="2017-10" db="EMBL/GenBank/DDBJ databases">
        <title>Comparative genomics in systemic dimorphic fungi from Ajellomycetaceae.</title>
        <authorList>
            <person name="Munoz J.F."/>
            <person name="Mcewen J.G."/>
            <person name="Clay O.K."/>
            <person name="Cuomo C.A."/>
        </authorList>
    </citation>
    <scope>NUCLEOTIDE SEQUENCE [LARGE SCALE GENOMIC DNA]</scope>
    <source>
        <strain evidence="3 4">UAMH4076</strain>
    </source>
</reference>